<dbReference type="GO" id="GO:0006515">
    <property type="term" value="P:protein quality control for misfolded or incompletely synthesized proteins"/>
    <property type="evidence" value="ECO:0007669"/>
    <property type="project" value="UniProtKB-UniRule"/>
</dbReference>
<evidence type="ECO:0000256" key="9">
    <source>
        <dbReference type="RuleBase" id="RU004320"/>
    </source>
</evidence>
<evidence type="ECO:0000256" key="3">
    <source>
        <dbReference type="ARBA" id="ARBA00022801"/>
    </source>
</evidence>
<dbReference type="NCBIfam" id="TIGR00447">
    <property type="entry name" value="pth"/>
    <property type="match status" value="1"/>
</dbReference>
<dbReference type="GO" id="GO:0005737">
    <property type="term" value="C:cytoplasm"/>
    <property type="evidence" value="ECO:0007669"/>
    <property type="project" value="UniProtKB-SubCell"/>
</dbReference>
<comment type="caution">
    <text evidence="10">The sequence shown here is derived from an EMBL/GenBank/DDBJ whole genome shotgun (WGS) entry which is preliminary data.</text>
</comment>
<dbReference type="EC" id="3.1.1.29" evidence="1 7"/>
<evidence type="ECO:0000313" key="10">
    <source>
        <dbReference type="EMBL" id="HIU24631.1"/>
    </source>
</evidence>
<feature type="binding site" evidence="7">
    <location>
        <position position="28"/>
    </location>
    <ligand>
        <name>tRNA</name>
        <dbReference type="ChEBI" id="CHEBI:17843"/>
    </ligand>
</feature>
<keyword evidence="4 7" id="KW-0694">RNA-binding</keyword>
<comment type="catalytic activity">
    <reaction evidence="7 8">
        <text>an N-acyl-L-alpha-aminoacyl-tRNA + H2O = an N-acyl-L-amino acid + a tRNA + H(+)</text>
        <dbReference type="Rhea" id="RHEA:54448"/>
        <dbReference type="Rhea" id="RHEA-COMP:10123"/>
        <dbReference type="Rhea" id="RHEA-COMP:13883"/>
        <dbReference type="ChEBI" id="CHEBI:15377"/>
        <dbReference type="ChEBI" id="CHEBI:15378"/>
        <dbReference type="ChEBI" id="CHEBI:59874"/>
        <dbReference type="ChEBI" id="CHEBI:78442"/>
        <dbReference type="ChEBI" id="CHEBI:138191"/>
        <dbReference type="EC" id="3.1.1.29"/>
    </reaction>
</comment>
<reference evidence="10" key="2">
    <citation type="journal article" date="2021" name="PeerJ">
        <title>Extensive microbial diversity within the chicken gut microbiome revealed by metagenomics and culture.</title>
        <authorList>
            <person name="Gilroy R."/>
            <person name="Ravi A."/>
            <person name="Getino M."/>
            <person name="Pursley I."/>
            <person name="Horton D.L."/>
            <person name="Alikhan N.F."/>
            <person name="Baker D."/>
            <person name="Gharbi K."/>
            <person name="Hall N."/>
            <person name="Watson M."/>
            <person name="Adriaenssens E.M."/>
            <person name="Foster-Nyarko E."/>
            <person name="Jarju S."/>
            <person name="Secka A."/>
            <person name="Antonio M."/>
            <person name="Oren A."/>
            <person name="Chaudhuri R.R."/>
            <person name="La Ragione R."/>
            <person name="Hildebrand F."/>
            <person name="Pallen M.J."/>
        </authorList>
    </citation>
    <scope>NUCLEOTIDE SEQUENCE</scope>
    <source>
        <strain evidence="10">ChiHjej12B11-29160</strain>
    </source>
</reference>
<feature type="active site" description="Proton acceptor" evidence="7">
    <location>
        <position position="33"/>
    </location>
</feature>
<organism evidence="10 11">
    <name type="scientific">Candidatus Coprovicinus avistercoris</name>
    <dbReference type="NCBI Taxonomy" id="2840754"/>
    <lineage>
        <taxon>Bacteria</taxon>
        <taxon>Bacillati</taxon>
        <taxon>Actinomycetota</taxon>
        <taxon>Coriobacteriia</taxon>
        <taxon>Coriobacteriales</taxon>
        <taxon>Coriobacteriaceae</taxon>
        <taxon>Coriobacteriaceae incertae sedis</taxon>
        <taxon>Candidatus Coprovicinus</taxon>
    </lineage>
</organism>
<evidence type="ECO:0000256" key="6">
    <source>
        <dbReference type="ARBA" id="ARBA00050038"/>
    </source>
</evidence>
<dbReference type="PANTHER" id="PTHR17224:SF1">
    <property type="entry name" value="PEPTIDYL-TRNA HYDROLASE"/>
    <property type="match status" value="1"/>
</dbReference>
<evidence type="ECO:0000256" key="5">
    <source>
        <dbReference type="ARBA" id="ARBA00038063"/>
    </source>
</evidence>
<feature type="site" description="Stabilizes the basic form of H active site to accept a proton" evidence="7">
    <location>
        <position position="105"/>
    </location>
</feature>
<dbReference type="HAMAP" id="MF_00083">
    <property type="entry name" value="Pept_tRNA_hydro_bact"/>
    <property type="match status" value="1"/>
</dbReference>
<dbReference type="PROSITE" id="PS01196">
    <property type="entry name" value="PEPT_TRNA_HYDROL_2"/>
    <property type="match status" value="1"/>
</dbReference>
<dbReference type="AlphaFoldDB" id="A0A9D1HXQ3"/>
<reference evidence="10" key="1">
    <citation type="submission" date="2020-10" db="EMBL/GenBank/DDBJ databases">
        <authorList>
            <person name="Gilroy R."/>
        </authorList>
    </citation>
    <scope>NUCLEOTIDE SEQUENCE</scope>
    <source>
        <strain evidence="10">ChiHjej12B11-29160</strain>
    </source>
</reference>
<evidence type="ECO:0000256" key="7">
    <source>
        <dbReference type="HAMAP-Rule" id="MF_00083"/>
    </source>
</evidence>
<keyword evidence="3 7" id="KW-0378">Hydrolase</keyword>
<evidence type="ECO:0000256" key="8">
    <source>
        <dbReference type="RuleBase" id="RU000673"/>
    </source>
</evidence>
<dbReference type="CDD" id="cd00462">
    <property type="entry name" value="PTH"/>
    <property type="match status" value="1"/>
</dbReference>
<dbReference type="InterPro" id="IPR001328">
    <property type="entry name" value="Pept_tRNA_hydro"/>
</dbReference>
<comment type="subcellular location">
    <subcellularLocation>
        <location evidence="7">Cytoplasm</location>
    </subcellularLocation>
</comment>
<feature type="binding site" evidence="7">
    <location>
        <position position="80"/>
    </location>
    <ligand>
        <name>tRNA</name>
        <dbReference type="ChEBI" id="CHEBI:17843"/>
    </ligand>
</feature>
<protein>
    <recommendedName>
        <fullName evidence="6 7">Peptidyl-tRNA hydrolase</fullName>
        <shortName evidence="7">Pth</shortName>
        <ecNumber evidence="1 7">3.1.1.29</ecNumber>
    </recommendedName>
</protein>
<dbReference type="GO" id="GO:0072344">
    <property type="term" value="P:rescue of stalled ribosome"/>
    <property type="evidence" value="ECO:0007669"/>
    <property type="project" value="UniProtKB-UniRule"/>
</dbReference>
<dbReference type="PANTHER" id="PTHR17224">
    <property type="entry name" value="PEPTIDYL-TRNA HYDROLASE"/>
    <property type="match status" value="1"/>
</dbReference>
<evidence type="ECO:0000313" key="11">
    <source>
        <dbReference type="Proteomes" id="UP000824078"/>
    </source>
</evidence>
<feature type="binding site" evidence="7">
    <location>
        <position position="78"/>
    </location>
    <ligand>
        <name>tRNA</name>
        <dbReference type="ChEBI" id="CHEBI:17843"/>
    </ligand>
</feature>
<dbReference type="GO" id="GO:0000049">
    <property type="term" value="F:tRNA binding"/>
    <property type="evidence" value="ECO:0007669"/>
    <property type="project" value="UniProtKB-UniRule"/>
</dbReference>
<sequence>MPSSSMAKVTGPAQVRLVCGLGNPGNEYVHTRHNAGFACIDALAERAQVHYWKTDAGCLVASARIGSHEVLLSKPQGYMNTSGGPLSKLMRAHGISPAEILVIHDEVDLPAGEVRTKFGGGLNAHNGLRSIANKLGTRDFSRVLCGIGRPPGKMSVADWALRQLKGTFLDDFELMVQDAASVAEQCIISNAFIQSSSNHKKGARSR</sequence>
<dbReference type="PROSITE" id="PS01195">
    <property type="entry name" value="PEPT_TRNA_HYDROL_1"/>
    <property type="match status" value="1"/>
</dbReference>
<dbReference type="InterPro" id="IPR018171">
    <property type="entry name" value="Pept_tRNA_hydro_CS"/>
</dbReference>
<keyword evidence="2 7" id="KW-0820">tRNA-binding</keyword>
<dbReference type="InterPro" id="IPR036416">
    <property type="entry name" value="Pept_tRNA_hydro_sf"/>
</dbReference>
<comment type="subunit">
    <text evidence="7">Monomer.</text>
</comment>
<comment type="function">
    <text evidence="7">Catalyzes the release of premature peptidyl moieties from peptidyl-tRNA molecules trapped in stalled 50S ribosomal subunits, and thus maintains levels of free tRNAs and 50S ribosomes.</text>
</comment>
<evidence type="ECO:0000256" key="1">
    <source>
        <dbReference type="ARBA" id="ARBA00013260"/>
    </source>
</evidence>
<comment type="function">
    <text evidence="7">Hydrolyzes ribosome-free peptidyl-tRNAs (with 1 or more amino acids incorporated), which drop off the ribosome during protein synthesis, or as a result of ribosome stalling.</text>
</comment>
<evidence type="ECO:0000256" key="2">
    <source>
        <dbReference type="ARBA" id="ARBA00022555"/>
    </source>
</evidence>
<name>A0A9D1HXQ3_9ACTN</name>
<accession>A0A9D1HXQ3</accession>
<dbReference type="Pfam" id="PF01195">
    <property type="entry name" value="Pept_tRNA_hydro"/>
    <property type="match status" value="1"/>
</dbReference>
<dbReference type="Proteomes" id="UP000824078">
    <property type="component" value="Unassembled WGS sequence"/>
</dbReference>
<dbReference type="SUPFAM" id="SSF53178">
    <property type="entry name" value="Peptidyl-tRNA hydrolase-like"/>
    <property type="match status" value="1"/>
</dbReference>
<feature type="site" description="Discriminates between blocked and unblocked aminoacyl-tRNA" evidence="7">
    <location>
        <position position="23"/>
    </location>
</feature>
<dbReference type="GO" id="GO:0004045">
    <property type="term" value="F:peptidyl-tRNA hydrolase activity"/>
    <property type="evidence" value="ECO:0007669"/>
    <property type="project" value="UniProtKB-UniRule"/>
</dbReference>
<comment type="similarity">
    <text evidence="5 7 9">Belongs to the PTH family.</text>
</comment>
<feature type="binding site" evidence="7">
    <location>
        <position position="126"/>
    </location>
    <ligand>
        <name>tRNA</name>
        <dbReference type="ChEBI" id="CHEBI:17843"/>
    </ligand>
</feature>
<dbReference type="EMBL" id="DVMQ01000018">
    <property type="protein sequence ID" value="HIU24631.1"/>
    <property type="molecule type" value="Genomic_DNA"/>
</dbReference>
<proteinExistence type="inferred from homology"/>
<gene>
    <name evidence="7" type="primary">pth</name>
    <name evidence="10" type="ORF">IAD17_06885</name>
</gene>
<keyword evidence="7" id="KW-0963">Cytoplasm</keyword>
<dbReference type="Gene3D" id="3.40.50.1470">
    <property type="entry name" value="Peptidyl-tRNA hydrolase"/>
    <property type="match status" value="1"/>
</dbReference>
<evidence type="ECO:0000256" key="4">
    <source>
        <dbReference type="ARBA" id="ARBA00022884"/>
    </source>
</evidence>